<dbReference type="RefSeq" id="WP_028789451.1">
    <property type="nucleotide sequence ID" value="NZ_JPVT01000122.1"/>
</dbReference>
<evidence type="ECO:0000256" key="1">
    <source>
        <dbReference type="SAM" id="Coils"/>
    </source>
</evidence>
<accession>A0A091CCV0</accession>
<dbReference type="Proteomes" id="UP000029381">
    <property type="component" value="Unassembled WGS sequence"/>
</dbReference>
<evidence type="ECO:0000313" key="3">
    <source>
        <dbReference type="Proteomes" id="UP000029381"/>
    </source>
</evidence>
<dbReference type="EMBL" id="JPVT01000122">
    <property type="protein sequence ID" value="KFN90968.1"/>
    <property type="molecule type" value="Genomic_DNA"/>
</dbReference>
<keyword evidence="3" id="KW-1185">Reference proteome</keyword>
<name>A0A091CCV0_9ENTE</name>
<evidence type="ECO:0000313" key="2">
    <source>
        <dbReference type="EMBL" id="KFN90968.1"/>
    </source>
</evidence>
<sequence>MSARKDTENSEVATDGLQNTDFNEIKEVAFQNVGSLLKDLQAFEEAIKNENIAEIYRIYKGKLHEELKKTSNKHHEIDELLAQKIHDSFTQAFPFIYHAQKISPTLHYYRLGNYYRERPTIAIDASIPEIFILPNIDKEWQEFAPGKRDALNKIEKEIDELDAKVITAESELANIDEQIKETQNQKAAAENTKGLFNRNKTDGEVEELEKKLSELEKTRKEWLPYIEDETQANQQREQLMKSHHEIRLKQALVTKEFRLIQQYFGSLKAMNQQFQDFPSAYLGKAKGGKQS</sequence>
<protein>
    <recommendedName>
        <fullName evidence="4">Viral A-type inclusion protein</fullName>
    </recommendedName>
</protein>
<dbReference type="PATRIC" id="fig|1302648.3.peg.1211"/>
<keyword evidence="1" id="KW-0175">Coiled coil</keyword>
<gene>
    <name evidence="2" type="ORF">TMU3MR103_1244</name>
</gene>
<comment type="caution">
    <text evidence="2">The sequence shown here is derived from an EMBL/GenBank/DDBJ whole genome shotgun (WGS) entry which is preliminary data.</text>
</comment>
<dbReference type="AlphaFoldDB" id="A0A091CCV0"/>
<proteinExistence type="predicted"/>
<evidence type="ECO:0008006" key="4">
    <source>
        <dbReference type="Google" id="ProtNLM"/>
    </source>
</evidence>
<organism evidence="2 3">
    <name type="scientific">Tetragenococcus muriaticus 3MR10-3</name>
    <dbReference type="NCBI Taxonomy" id="1302648"/>
    <lineage>
        <taxon>Bacteria</taxon>
        <taxon>Bacillati</taxon>
        <taxon>Bacillota</taxon>
        <taxon>Bacilli</taxon>
        <taxon>Lactobacillales</taxon>
        <taxon>Enterococcaceae</taxon>
        <taxon>Tetragenococcus</taxon>
    </lineage>
</organism>
<feature type="coiled-coil region" evidence="1">
    <location>
        <begin position="151"/>
        <end position="218"/>
    </location>
</feature>
<reference evidence="2 3" key="1">
    <citation type="submission" date="2014-08" db="EMBL/GenBank/DDBJ databases">
        <title>Genome sequence of Tetragenococcus muriaticus.</title>
        <authorList>
            <person name="Chuea-nongthon C."/>
            <person name="Rodtong S."/>
            <person name="Yongsawatdigul J."/>
            <person name="Steele J.L."/>
            <person name="Liu X.-y."/>
            <person name="Speers J."/>
            <person name="Glasner J.D."/>
            <person name="Neeno-Eckwall E.C."/>
        </authorList>
    </citation>
    <scope>NUCLEOTIDE SEQUENCE [LARGE SCALE GENOMIC DNA]</scope>
    <source>
        <strain evidence="2 3">3MR10-3</strain>
    </source>
</reference>